<evidence type="ECO:0000256" key="8">
    <source>
        <dbReference type="SAM" id="Phobius"/>
    </source>
</evidence>
<keyword evidence="6 8" id="KW-0472">Membrane</keyword>
<feature type="transmembrane region" description="Helical" evidence="8">
    <location>
        <begin position="312"/>
        <end position="330"/>
    </location>
</feature>
<evidence type="ECO:0000256" key="5">
    <source>
        <dbReference type="ARBA" id="ARBA00022989"/>
    </source>
</evidence>
<gene>
    <name evidence="9" type="ORF">SBF1_200025</name>
</gene>
<feature type="transmembrane region" description="Helical" evidence="8">
    <location>
        <begin position="56"/>
        <end position="76"/>
    </location>
</feature>
<feature type="transmembrane region" description="Helical" evidence="8">
    <location>
        <begin position="261"/>
        <end position="282"/>
    </location>
</feature>
<dbReference type="InterPro" id="IPR000715">
    <property type="entry name" value="Glycosyl_transferase_4"/>
</dbReference>
<feature type="transmembrane region" description="Helical" evidence="8">
    <location>
        <begin position="181"/>
        <end position="200"/>
    </location>
</feature>
<dbReference type="GO" id="GO:0044038">
    <property type="term" value="P:cell wall macromolecule biosynthetic process"/>
    <property type="evidence" value="ECO:0007669"/>
    <property type="project" value="TreeGrafter"/>
</dbReference>
<protein>
    <submittedName>
        <fullName evidence="9">Glycosyl transferase 4 family protein</fullName>
    </submittedName>
</protein>
<dbReference type="AlphaFoldDB" id="A0A2U3KH52"/>
<organism evidence="9 10">
    <name type="scientific">Candidatus Desulfosporosinus infrequens</name>
    <dbReference type="NCBI Taxonomy" id="2043169"/>
    <lineage>
        <taxon>Bacteria</taxon>
        <taxon>Bacillati</taxon>
        <taxon>Bacillota</taxon>
        <taxon>Clostridia</taxon>
        <taxon>Eubacteriales</taxon>
        <taxon>Desulfitobacteriaceae</taxon>
        <taxon>Desulfosporosinus</taxon>
    </lineage>
</organism>
<keyword evidence="2" id="KW-1003">Cell membrane</keyword>
<feature type="transmembrane region" description="Helical" evidence="8">
    <location>
        <begin position="13"/>
        <end position="35"/>
    </location>
</feature>
<dbReference type="Pfam" id="PF00953">
    <property type="entry name" value="Glycos_transf_4"/>
    <property type="match status" value="1"/>
</dbReference>
<dbReference type="PROSITE" id="PS01348">
    <property type="entry name" value="MRAY_2"/>
    <property type="match status" value="1"/>
</dbReference>
<feature type="transmembrane region" description="Helical" evidence="8">
    <location>
        <begin position="206"/>
        <end position="225"/>
    </location>
</feature>
<feature type="transmembrane region" description="Helical" evidence="8">
    <location>
        <begin position="151"/>
        <end position="169"/>
    </location>
</feature>
<accession>A0A2U3KH52</accession>
<keyword evidence="4 8" id="KW-0812">Transmembrane</keyword>
<evidence type="ECO:0000313" key="10">
    <source>
        <dbReference type="Proteomes" id="UP000238916"/>
    </source>
</evidence>
<dbReference type="Proteomes" id="UP000238916">
    <property type="component" value="Unassembled WGS sequence"/>
</dbReference>
<dbReference type="CDD" id="cd06853">
    <property type="entry name" value="GT_WecA_like"/>
    <property type="match status" value="1"/>
</dbReference>
<feature type="transmembrane region" description="Helical" evidence="8">
    <location>
        <begin position="121"/>
        <end position="145"/>
    </location>
</feature>
<evidence type="ECO:0000256" key="7">
    <source>
        <dbReference type="PIRSR" id="PIRSR600715-1"/>
    </source>
</evidence>
<dbReference type="GO" id="GO:0016780">
    <property type="term" value="F:phosphotransferase activity, for other substituted phosphate groups"/>
    <property type="evidence" value="ECO:0007669"/>
    <property type="project" value="InterPro"/>
</dbReference>
<sequence>MEQVRSGNGGGTIMTYVLTFLIALVIAVVATPVSMKLAKRCGAIAYPGGRHVHSRPIPRLGGIALYAAFWIAALLIQEWDKSYVLDALSIVQIWGLFIGSTIIMVVGIWDDIREIRPLIKLFWQIAAAAVLLFFHFSMDVISLPFDRSLDFGALGLSAIGLILMLFWVVSLVNTVNISDGLDGLAAGICFMVALLLFWSANGIDQVPAAHLTLALAGALLGFLVFNFPPARVFMGDSGSMFLGYIIGGISIMGLLKTATILGLVFPLLVMGMPVTDLTFAIIRRKLRGQSMATADRGHLHHRLLDAGLTQRQAVLSMYGISACFGMSAVLGAMGQWIWTLTVLGVVFTLLIIILMRRTAMLAVFSRRHSK</sequence>
<keyword evidence="7" id="KW-0460">Magnesium</keyword>
<feature type="transmembrane region" description="Helical" evidence="8">
    <location>
        <begin position="88"/>
        <end position="109"/>
    </location>
</feature>
<evidence type="ECO:0000256" key="2">
    <source>
        <dbReference type="ARBA" id="ARBA00022475"/>
    </source>
</evidence>
<keyword evidence="7" id="KW-0479">Metal-binding</keyword>
<name>A0A2U3KH52_9FIRM</name>
<dbReference type="PANTHER" id="PTHR22926">
    <property type="entry name" value="PHOSPHO-N-ACETYLMURAMOYL-PENTAPEPTIDE-TRANSFERASE"/>
    <property type="match status" value="1"/>
</dbReference>
<evidence type="ECO:0000256" key="1">
    <source>
        <dbReference type="ARBA" id="ARBA00004651"/>
    </source>
</evidence>
<reference evidence="10" key="1">
    <citation type="submission" date="2018-02" db="EMBL/GenBank/DDBJ databases">
        <authorList>
            <person name="Hausmann B."/>
        </authorList>
    </citation>
    <scope>NUCLEOTIDE SEQUENCE [LARGE SCALE GENOMIC DNA]</scope>
    <source>
        <strain evidence="10">Peat soil MAG SbF1</strain>
    </source>
</reference>
<comment type="subcellular location">
    <subcellularLocation>
        <location evidence="1">Cell membrane</location>
        <topology evidence="1">Multi-pass membrane protein</topology>
    </subcellularLocation>
</comment>
<feature type="transmembrane region" description="Helical" evidence="8">
    <location>
        <begin position="237"/>
        <end position="255"/>
    </location>
</feature>
<comment type="cofactor">
    <cofactor evidence="7">
        <name>Mg(2+)</name>
        <dbReference type="ChEBI" id="CHEBI:18420"/>
    </cofactor>
</comment>
<proteinExistence type="predicted"/>
<dbReference type="EMBL" id="OMOF01000113">
    <property type="protein sequence ID" value="SPF39001.1"/>
    <property type="molecule type" value="Genomic_DNA"/>
</dbReference>
<feature type="binding site" evidence="7">
    <location>
        <position position="176"/>
    </location>
    <ligand>
        <name>Mg(2+)</name>
        <dbReference type="ChEBI" id="CHEBI:18420"/>
    </ligand>
</feature>
<evidence type="ECO:0000256" key="6">
    <source>
        <dbReference type="ARBA" id="ARBA00023136"/>
    </source>
</evidence>
<feature type="transmembrane region" description="Helical" evidence="8">
    <location>
        <begin position="336"/>
        <end position="355"/>
    </location>
</feature>
<dbReference type="InterPro" id="IPR018480">
    <property type="entry name" value="PNAcMuramoyl-5peptid_Trfase_CS"/>
</dbReference>
<feature type="binding site" evidence="7">
    <location>
        <position position="236"/>
    </location>
    <ligand>
        <name>Mg(2+)</name>
        <dbReference type="ChEBI" id="CHEBI:18420"/>
    </ligand>
</feature>
<dbReference type="GO" id="GO:0009103">
    <property type="term" value="P:lipopolysaccharide biosynthetic process"/>
    <property type="evidence" value="ECO:0007669"/>
    <property type="project" value="TreeGrafter"/>
</dbReference>
<evidence type="ECO:0000256" key="4">
    <source>
        <dbReference type="ARBA" id="ARBA00022692"/>
    </source>
</evidence>
<dbReference type="GO" id="GO:0071555">
    <property type="term" value="P:cell wall organization"/>
    <property type="evidence" value="ECO:0007669"/>
    <property type="project" value="TreeGrafter"/>
</dbReference>
<keyword evidence="5 8" id="KW-1133">Transmembrane helix</keyword>
<keyword evidence="3 9" id="KW-0808">Transferase</keyword>
<dbReference type="GO" id="GO:0005886">
    <property type="term" value="C:plasma membrane"/>
    <property type="evidence" value="ECO:0007669"/>
    <property type="project" value="UniProtKB-SubCell"/>
</dbReference>
<dbReference type="GO" id="GO:0046872">
    <property type="term" value="F:metal ion binding"/>
    <property type="evidence" value="ECO:0007669"/>
    <property type="project" value="UniProtKB-KW"/>
</dbReference>
<evidence type="ECO:0000256" key="3">
    <source>
        <dbReference type="ARBA" id="ARBA00022679"/>
    </source>
</evidence>
<dbReference type="PANTHER" id="PTHR22926:SF3">
    <property type="entry name" value="UNDECAPRENYL-PHOSPHATE ALPHA-N-ACETYLGLUCOSAMINYL 1-PHOSPHATE TRANSFERASE"/>
    <property type="match status" value="1"/>
</dbReference>
<evidence type="ECO:0000313" key="9">
    <source>
        <dbReference type="EMBL" id="SPF39001.1"/>
    </source>
</evidence>